<dbReference type="FunFam" id="3.30.160.60:FF:001498">
    <property type="entry name" value="Zinc finger protein 404"/>
    <property type="match status" value="1"/>
</dbReference>
<dbReference type="FunFam" id="3.30.160.60:FF:000110">
    <property type="entry name" value="Zinc finger protein-like"/>
    <property type="match status" value="1"/>
</dbReference>
<dbReference type="Gene3D" id="3.30.160.60">
    <property type="entry name" value="Classic Zinc Finger"/>
    <property type="match status" value="4"/>
</dbReference>
<dbReference type="GO" id="GO:0045893">
    <property type="term" value="P:positive regulation of DNA-templated transcription"/>
    <property type="evidence" value="ECO:0007669"/>
    <property type="project" value="UniProtKB-ARBA"/>
</dbReference>
<dbReference type="PANTHER" id="PTHR16515">
    <property type="entry name" value="PR DOMAIN ZINC FINGER PROTEIN"/>
    <property type="match status" value="1"/>
</dbReference>
<evidence type="ECO:0000256" key="1">
    <source>
        <dbReference type="ARBA" id="ARBA00004123"/>
    </source>
</evidence>
<keyword evidence="2" id="KW-0479">Metal-binding</keyword>
<keyword evidence="4 7" id="KW-0863">Zinc-finger</keyword>
<dbReference type="PANTHER" id="PTHR16515:SF49">
    <property type="entry name" value="GASTRULA ZINC FINGER PROTEIN XLCGF49.1-LIKE-RELATED"/>
    <property type="match status" value="1"/>
</dbReference>
<evidence type="ECO:0000256" key="2">
    <source>
        <dbReference type="ARBA" id="ARBA00022723"/>
    </source>
</evidence>
<dbReference type="InterPro" id="IPR036236">
    <property type="entry name" value="Znf_C2H2_sf"/>
</dbReference>
<feature type="domain" description="C2H2-type" evidence="9">
    <location>
        <begin position="155"/>
        <end position="182"/>
    </location>
</feature>
<dbReference type="Proteomes" id="UP000472264">
    <property type="component" value="Chromosome 3"/>
</dbReference>
<name>A0A665UBG9_ECHNA</name>
<dbReference type="FunFam" id="3.30.160.60:FF:001732">
    <property type="entry name" value="Zgc:162936"/>
    <property type="match status" value="1"/>
</dbReference>
<evidence type="ECO:0000259" key="9">
    <source>
        <dbReference type="PROSITE" id="PS50157"/>
    </source>
</evidence>
<dbReference type="InterPro" id="IPR013087">
    <property type="entry name" value="Znf_C2H2_type"/>
</dbReference>
<dbReference type="GO" id="GO:0043565">
    <property type="term" value="F:sequence-specific DNA binding"/>
    <property type="evidence" value="ECO:0007669"/>
    <property type="project" value="UniProtKB-ARBA"/>
</dbReference>
<sequence>MFKTVKELKSLVQERLRAAAEEIFSLFEQTLKDYEEEVFRFKQQTDLQRWRGKGRATSSPVQLPVQEKDVASELAPSPDKDERERLHIKEEEEEDGLRTAEADSSPSSSSQQCKAEPLLESYDASEANTDCQLSENGDDEQRDSTGFHFGPYRPYTCSICSKTFRIKSILTRHMKTHTGEKPYCCSDCGKSFIHRSYLRTHMNSHSGQKPYTCNFCGRGFTQVGNMNAHIRIHTGEKPHSCTHCGKSFREKADLINIPAPGALFDHCLCKTSVL</sequence>
<organism evidence="10 11">
    <name type="scientific">Echeneis naucrates</name>
    <name type="common">Live sharksucker</name>
    <dbReference type="NCBI Taxonomy" id="173247"/>
    <lineage>
        <taxon>Eukaryota</taxon>
        <taxon>Metazoa</taxon>
        <taxon>Chordata</taxon>
        <taxon>Craniata</taxon>
        <taxon>Vertebrata</taxon>
        <taxon>Euteleostomi</taxon>
        <taxon>Actinopterygii</taxon>
        <taxon>Neopterygii</taxon>
        <taxon>Teleostei</taxon>
        <taxon>Neoteleostei</taxon>
        <taxon>Acanthomorphata</taxon>
        <taxon>Carangaria</taxon>
        <taxon>Carangiformes</taxon>
        <taxon>Echeneidae</taxon>
        <taxon>Echeneis</taxon>
    </lineage>
</organism>
<keyword evidence="5" id="KW-0862">Zinc</keyword>
<reference evidence="10" key="2">
    <citation type="submission" date="2025-08" db="UniProtKB">
        <authorList>
            <consortium name="Ensembl"/>
        </authorList>
    </citation>
    <scope>IDENTIFICATION</scope>
</reference>
<feature type="region of interest" description="Disordered" evidence="8">
    <location>
        <begin position="51"/>
        <end position="147"/>
    </location>
</feature>
<evidence type="ECO:0000313" key="11">
    <source>
        <dbReference type="Proteomes" id="UP000472264"/>
    </source>
</evidence>
<dbReference type="SUPFAM" id="SSF57667">
    <property type="entry name" value="beta-beta-alpha zinc fingers"/>
    <property type="match status" value="2"/>
</dbReference>
<dbReference type="GO" id="GO:0005634">
    <property type="term" value="C:nucleus"/>
    <property type="evidence" value="ECO:0007669"/>
    <property type="project" value="UniProtKB-SubCell"/>
</dbReference>
<proteinExistence type="predicted"/>
<dbReference type="InterPro" id="IPR050331">
    <property type="entry name" value="Zinc_finger"/>
</dbReference>
<reference evidence="10" key="3">
    <citation type="submission" date="2025-09" db="UniProtKB">
        <authorList>
            <consortium name="Ensembl"/>
        </authorList>
    </citation>
    <scope>IDENTIFICATION</scope>
</reference>
<dbReference type="FunFam" id="3.30.160.60:FF:000358">
    <property type="entry name" value="zinc finger protein 24"/>
    <property type="match status" value="1"/>
</dbReference>
<dbReference type="PROSITE" id="PS50157">
    <property type="entry name" value="ZINC_FINGER_C2H2_2"/>
    <property type="match status" value="3"/>
</dbReference>
<evidence type="ECO:0000313" key="10">
    <source>
        <dbReference type="Ensembl" id="ENSENLP00000016621.1"/>
    </source>
</evidence>
<dbReference type="Ensembl" id="ENSENLT00000017236.1">
    <property type="protein sequence ID" value="ENSENLP00000016621.1"/>
    <property type="gene ID" value="ENSENLG00000007665.1"/>
</dbReference>
<dbReference type="GO" id="GO:0005694">
    <property type="term" value="C:chromosome"/>
    <property type="evidence" value="ECO:0007669"/>
    <property type="project" value="UniProtKB-ARBA"/>
</dbReference>
<dbReference type="Pfam" id="PF00096">
    <property type="entry name" value="zf-C2H2"/>
    <property type="match status" value="3"/>
</dbReference>
<comment type="subcellular location">
    <subcellularLocation>
        <location evidence="1">Nucleus</location>
    </subcellularLocation>
</comment>
<evidence type="ECO:0000256" key="8">
    <source>
        <dbReference type="SAM" id="MobiDB-lite"/>
    </source>
</evidence>
<evidence type="ECO:0000256" key="7">
    <source>
        <dbReference type="PROSITE-ProRule" id="PRU00042"/>
    </source>
</evidence>
<feature type="domain" description="C2H2-type" evidence="9">
    <location>
        <begin position="183"/>
        <end position="210"/>
    </location>
</feature>
<accession>A0A665UBG9</accession>
<evidence type="ECO:0000256" key="6">
    <source>
        <dbReference type="ARBA" id="ARBA00023242"/>
    </source>
</evidence>
<dbReference type="InParanoid" id="A0A665UBG9"/>
<dbReference type="AlphaFoldDB" id="A0A665UBG9"/>
<protein>
    <recommendedName>
        <fullName evidence="9">C2H2-type domain-containing protein</fullName>
    </recommendedName>
</protein>
<feature type="compositionally biased region" description="Polar residues" evidence="8">
    <location>
        <begin position="126"/>
        <end position="135"/>
    </location>
</feature>
<evidence type="ECO:0000256" key="4">
    <source>
        <dbReference type="ARBA" id="ARBA00022771"/>
    </source>
</evidence>
<reference evidence="10" key="1">
    <citation type="submission" date="2021-04" db="EMBL/GenBank/DDBJ databases">
        <authorList>
            <consortium name="Wellcome Sanger Institute Data Sharing"/>
        </authorList>
    </citation>
    <scope>NUCLEOTIDE SEQUENCE [LARGE SCALE GENOMIC DNA]</scope>
</reference>
<evidence type="ECO:0000256" key="3">
    <source>
        <dbReference type="ARBA" id="ARBA00022737"/>
    </source>
</evidence>
<feature type="compositionally biased region" description="Basic and acidic residues" evidence="8">
    <location>
        <begin position="78"/>
        <end position="101"/>
    </location>
</feature>
<dbReference type="SMART" id="SM00355">
    <property type="entry name" value="ZnF_C2H2"/>
    <property type="match status" value="3"/>
</dbReference>
<keyword evidence="11" id="KW-1185">Reference proteome</keyword>
<dbReference type="PROSITE" id="PS00028">
    <property type="entry name" value="ZINC_FINGER_C2H2_1"/>
    <property type="match status" value="3"/>
</dbReference>
<dbReference type="OMA" id="EQEVELW"/>
<dbReference type="GO" id="GO:0008270">
    <property type="term" value="F:zinc ion binding"/>
    <property type="evidence" value="ECO:0007669"/>
    <property type="project" value="UniProtKB-KW"/>
</dbReference>
<gene>
    <name evidence="10" type="primary">LOC115041232</name>
</gene>
<keyword evidence="3" id="KW-0677">Repeat</keyword>
<evidence type="ECO:0000256" key="5">
    <source>
        <dbReference type="ARBA" id="ARBA00022833"/>
    </source>
</evidence>
<keyword evidence="6" id="KW-0539">Nucleus</keyword>
<feature type="domain" description="C2H2-type" evidence="9">
    <location>
        <begin position="211"/>
        <end position="238"/>
    </location>
</feature>